<reference evidence="2" key="2">
    <citation type="submission" date="2023-01" db="EMBL/GenBank/DDBJ databases">
        <authorList>
            <person name="Rosani U."/>
            <person name="Delmont T.O."/>
            <person name="Gaia M."/>
            <person name="Krupovic M."/>
        </authorList>
    </citation>
    <scope>NUCLEOTIDE SEQUENCE</scope>
    <source>
        <strain evidence="2">MalacoHV4/Med/2018 155</strain>
    </source>
</reference>
<accession>A0AA48P7P6</accession>
<organism evidence="2">
    <name type="scientific">Malaco herpesvirus 4</name>
    <dbReference type="NCBI Taxonomy" id="3031800"/>
    <lineage>
        <taxon>Viruses</taxon>
        <taxon>Duplodnaviria</taxon>
        <taxon>Heunggongvirae</taxon>
        <taxon>Peploviricota</taxon>
        <taxon>Herviviricetes</taxon>
        <taxon>Herpesvirales</taxon>
        <taxon>Malacoherpesviridae</taxon>
    </lineage>
</organism>
<dbReference type="EMBL" id="BK063080">
    <property type="protein sequence ID" value="DBA11670.1"/>
    <property type="molecule type" value="Genomic_DNA"/>
</dbReference>
<protein>
    <submittedName>
        <fullName evidence="2">ORF56</fullName>
    </submittedName>
</protein>
<evidence type="ECO:0000313" key="2">
    <source>
        <dbReference type="EMBL" id="DBA11670.1"/>
    </source>
</evidence>
<sequence>MDTQRHQIDITCGAEVFSVLHPDTRIKTLRKLLQTHHRPSGKKNENNNVYLRHPTVKSIKCQEYAFQASSSAFSQYGSTMHTHVMRLGQYIIVGVLLDLLTQLYPNTVTLRLPKQTDFGANEGGESKIPEQKYTEMYKASMVNAFRRQFMDSITMDGGKHVERISNKLTFDFDKAMRWHLALGVIPFHDNTFSDVVVPETGVDRQTRMSFEHKTIWSTTIDPRISAEQVLRNRDNQLDIEKYLVMIRCCLGMNTHGKQVKQPTVGDVVSSTIGTGDLIVTYYRGRHNASNFKGDNNYKLGTFHIRNDDDGDDEELINATWARGSANGCRYNSCNDSDHDDDDGDEGHNNARATTTDVFFKPSSLVNEMIRGEIQYAFAQRVQTEQVLFNMQQTTMVVNSIVHDPISDSRNSGCGENDGKPTKTTNDMTESKTSLEEELNKLEGILFKTDAKLPIDVRRNMMNEPGLMALGENVGMLDKVLGIAQKDADENKEESIDDRLRVLRVAADHITNGGIRNPDDVVNSMSSTVLAGTHPGGVTSTSDALRQQSSYGRIARDIPTIISSPDDSSRIIKKTLHEEELSRNLKLSHKQLALCVVKSNAMQKEIQIMDRTIRHAKFMVQVAKISADHDEKRLKKAGKEQEQLKKAINDRDAVIKRLKTFVRQMFDKAKLTQAERDRYFNMLSSSIHNSGNSNSYALGTGREIDHDNKDVTMVLDSLLRIIGMDKTDRGQVKISENNSKLTTFVAIDNPKLSPKAVEDLLKTLHIICLPMFDKVQNKDILDKYNSWLPERWMYDRFIKPGMENVNSMAKPSNIIMDTPELRIIDVNPIMLDQEKQRQRRIDLASAGKQDMQDGPTMSALYLPTDSRNHGDAMNDVSRSVNKKFMNVQFPKTSNIDSIVSMLRNRWVEKISEEFMLSTHDISNTGIKMDPYLSKQSFMKYVFDYLRYKLQHCSTFDAYEECSEICAQVEQRYQKNTNTQVTILDNAVETFFQNKIMVVCDI</sequence>
<feature type="region of interest" description="Disordered" evidence="1">
    <location>
        <begin position="406"/>
        <end position="429"/>
    </location>
</feature>
<evidence type="ECO:0000256" key="1">
    <source>
        <dbReference type="SAM" id="MobiDB-lite"/>
    </source>
</evidence>
<name>A0AA48P7P6_9VIRU</name>
<reference evidence="2" key="1">
    <citation type="journal article" date="2023" name="Front. Mar. Sci.">
        <title>Tracing the invertebrate herpesviruses in the global sequence datasets.</title>
        <authorList>
            <person name="Rosani U."/>
            <person name="Gaia M."/>
            <person name="Delmont T.O."/>
            <person name="Krupovic M."/>
        </authorList>
    </citation>
    <scope>NUCLEOTIDE SEQUENCE</scope>
    <source>
        <strain evidence="2">MalacoHV4/Med/2018 155</strain>
    </source>
</reference>
<proteinExistence type="predicted"/>